<dbReference type="InterPro" id="IPR051049">
    <property type="entry name" value="Dienelactone_hydrolase-like"/>
</dbReference>
<feature type="domain" description="Dienelactone hydrolase" evidence="1">
    <location>
        <begin position="32"/>
        <end position="240"/>
    </location>
</feature>
<dbReference type="Proteomes" id="UP000244912">
    <property type="component" value="Unassembled WGS sequence"/>
</dbReference>
<dbReference type="Gene3D" id="3.40.50.1820">
    <property type="entry name" value="alpha/beta hydrolase"/>
    <property type="match status" value="1"/>
</dbReference>
<protein>
    <recommendedName>
        <fullName evidence="1">Dienelactone hydrolase domain-containing protein</fullName>
    </recommendedName>
</protein>
<dbReference type="PANTHER" id="PTHR46623">
    <property type="entry name" value="CARBOXYMETHYLENEBUTENOLIDASE-RELATED"/>
    <property type="match status" value="1"/>
</dbReference>
<accession>A0A2R8BTW8</accession>
<dbReference type="OrthoDB" id="9787933at2"/>
<dbReference type="InterPro" id="IPR002925">
    <property type="entry name" value="Dienelactn_hydro"/>
</dbReference>
<evidence type="ECO:0000259" key="1">
    <source>
        <dbReference type="Pfam" id="PF01738"/>
    </source>
</evidence>
<evidence type="ECO:0000313" key="3">
    <source>
        <dbReference type="Proteomes" id="UP000244912"/>
    </source>
</evidence>
<reference evidence="2 3" key="1">
    <citation type="submission" date="2018-03" db="EMBL/GenBank/DDBJ databases">
        <authorList>
            <person name="Keele B.F."/>
        </authorList>
    </citation>
    <scope>NUCLEOTIDE SEQUENCE [LARGE SCALE GENOMIC DNA]</scope>
    <source>
        <strain evidence="2 3">CECT 8504</strain>
    </source>
</reference>
<organism evidence="2 3">
    <name type="scientific">Palleronia abyssalis</name>
    <dbReference type="NCBI Taxonomy" id="1501240"/>
    <lineage>
        <taxon>Bacteria</taxon>
        <taxon>Pseudomonadati</taxon>
        <taxon>Pseudomonadota</taxon>
        <taxon>Alphaproteobacteria</taxon>
        <taxon>Rhodobacterales</taxon>
        <taxon>Roseobacteraceae</taxon>
        <taxon>Palleronia</taxon>
    </lineage>
</organism>
<dbReference type="InterPro" id="IPR029058">
    <property type="entry name" value="AB_hydrolase_fold"/>
</dbReference>
<proteinExistence type="predicted"/>
<dbReference type="SUPFAM" id="SSF53474">
    <property type="entry name" value="alpha/beta-Hydrolases"/>
    <property type="match status" value="1"/>
</dbReference>
<sequence length="243" mass="26178">MLRTILATTLLSTPLLAQEVTYDVDGVQHTGYYAAAEGETGGMVLIVHDWDGIDAYETGRADELAAMGYDAFVIDMYGEDTPSGSVEENRAATSELSEDRGKMSQLILAGIEAANEQSDAPNFVVMGYCFGGGVALEMARSEYSDQASGYTAFHGTLTTPEGQSYDGDEPPIQILHGAADESQTLEDLFDLTGALEEAGNTFTVEIYSGAPHAFSVEGSDRYQERAEQESWEAFTDFLAERLG</sequence>
<dbReference type="AlphaFoldDB" id="A0A2R8BTW8"/>
<gene>
    <name evidence="2" type="ORF">PAA8504_01348</name>
</gene>
<dbReference type="Pfam" id="PF01738">
    <property type="entry name" value="DLH"/>
    <property type="match status" value="1"/>
</dbReference>
<dbReference type="EMBL" id="ONZF01000002">
    <property type="protein sequence ID" value="SPJ23536.1"/>
    <property type="molecule type" value="Genomic_DNA"/>
</dbReference>
<dbReference type="GO" id="GO:0016787">
    <property type="term" value="F:hydrolase activity"/>
    <property type="evidence" value="ECO:0007669"/>
    <property type="project" value="InterPro"/>
</dbReference>
<dbReference type="PANTHER" id="PTHR46623:SF6">
    <property type="entry name" value="ALPHA_BETA-HYDROLASES SUPERFAMILY PROTEIN"/>
    <property type="match status" value="1"/>
</dbReference>
<dbReference type="RefSeq" id="WP_108893359.1">
    <property type="nucleotide sequence ID" value="NZ_ONZF01000002.1"/>
</dbReference>
<evidence type="ECO:0000313" key="2">
    <source>
        <dbReference type="EMBL" id="SPJ23536.1"/>
    </source>
</evidence>
<name>A0A2R8BTW8_9RHOB</name>
<keyword evidence="3" id="KW-1185">Reference proteome</keyword>